<reference evidence="1" key="1">
    <citation type="submission" date="2014-11" db="EMBL/GenBank/DDBJ databases">
        <authorList>
            <person name="Amaro Gonzalez C."/>
        </authorList>
    </citation>
    <scope>NUCLEOTIDE SEQUENCE</scope>
</reference>
<protein>
    <submittedName>
        <fullName evidence="1">Uncharacterized protein</fullName>
    </submittedName>
</protein>
<dbReference type="EMBL" id="GBXM01003182">
    <property type="protein sequence ID" value="JAI05396.1"/>
    <property type="molecule type" value="Transcribed_RNA"/>
</dbReference>
<accession>A0A0E9XU64</accession>
<dbReference type="AlphaFoldDB" id="A0A0E9XU64"/>
<organism evidence="1">
    <name type="scientific">Anguilla anguilla</name>
    <name type="common">European freshwater eel</name>
    <name type="synonym">Muraena anguilla</name>
    <dbReference type="NCBI Taxonomy" id="7936"/>
    <lineage>
        <taxon>Eukaryota</taxon>
        <taxon>Metazoa</taxon>
        <taxon>Chordata</taxon>
        <taxon>Craniata</taxon>
        <taxon>Vertebrata</taxon>
        <taxon>Euteleostomi</taxon>
        <taxon>Actinopterygii</taxon>
        <taxon>Neopterygii</taxon>
        <taxon>Teleostei</taxon>
        <taxon>Anguilliformes</taxon>
        <taxon>Anguillidae</taxon>
        <taxon>Anguilla</taxon>
    </lineage>
</organism>
<proteinExistence type="predicted"/>
<evidence type="ECO:0000313" key="1">
    <source>
        <dbReference type="EMBL" id="JAI05396.1"/>
    </source>
</evidence>
<reference evidence="1" key="2">
    <citation type="journal article" date="2015" name="Fish Shellfish Immunol.">
        <title>Early steps in the European eel (Anguilla anguilla)-Vibrio vulnificus interaction in the gills: Role of the RtxA13 toxin.</title>
        <authorList>
            <person name="Callol A."/>
            <person name="Pajuelo D."/>
            <person name="Ebbesson L."/>
            <person name="Teles M."/>
            <person name="MacKenzie S."/>
            <person name="Amaro C."/>
        </authorList>
    </citation>
    <scope>NUCLEOTIDE SEQUENCE</scope>
</reference>
<name>A0A0E9XU64_ANGAN</name>
<sequence>MLAPISLTATCTGSLLEPTSSPSVRHSMRSLQFGKHSLMFWSSESPRFKAS</sequence>